<evidence type="ECO:0000313" key="3">
    <source>
        <dbReference type="Proteomes" id="UP000253720"/>
    </source>
</evidence>
<dbReference type="Pfam" id="PF05954">
    <property type="entry name" value="Phage_GPD"/>
    <property type="match status" value="1"/>
</dbReference>
<sequence>MIDQALSRVDGYLSDAQASIREAKAYPRPICRLEVDGRDITAAIEKRLMSIDLTDNRGLTADQLDVTLSDHDGRLAIPPKGATLRLWLGWSDTGLVDKGTYTVDETEHSGAPDQLNIRARSVDLTAGLKAKRERSWHNETIETVVQAIAGAYGLGPLVSAALSAIQVVHLDQANESDANLLSRLGQEHDAIATVKAGKLLFMPIGNGTSASGLALPHIILTRRDGDQHRFLQANRDSYTGVRAFYYDVNSAEKKEAISGGGDNIKDLRHSYTDQQSALVAARAEWNKLQRGSATLSYSLARGRPDLTPELTYSLIGIKQEIADVIWLGGNVKHSFTSDSFTTSLELESMLPDGDEVAELADDTGDYTGVVAWYRDEKSGQQQKLSEGDQNKPKRLTHLYESKASAQRAADREYKRLQAKNGTDAPGTPT</sequence>
<dbReference type="EMBL" id="CP029608">
    <property type="protein sequence ID" value="AXI59221.1"/>
    <property type="molecule type" value="Genomic_DNA"/>
</dbReference>
<proteinExistence type="predicted"/>
<dbReference type="RefSeq" id="WP_114881049.1">
    <property type="nucleotide sequence ID" value="NZ_CP029608.1"/>
</dbReference>
<evidence type="ECO:0000313" key="2">
    <source>
        <dbReference type="EMBL" id="AXI59221.1"/>
    </source>
</evidence>
<name>A0A345RIV5_9PSED</name>
<feature type="region of interest" description="Disordered" evidence="1">
    <location>
        <begin position="377"/>
        <end position="429"/>
    </location>
</feature>
<dbReference type="KEGG" id="pke:DLD99_01625"/>
<protein>
    <submittedName>
        <fullName evidence="2">Late control protein</fullName>
    </submittedName>
</protein>
<gene>
    <name evidence="2" type="ORF">DLD99_01625</name>
</gene>
<organism evidence="2 3">
    <name type="scientific">Pseudomonas kribbensis</name>
    <dbReference type="NCBI Taxonomy" id="1628086"/>
    <lineage>
        <taxon>Bacteria</taxon>
        <taxon>Pseudomonadati</taxon>
        <taxon>Pseudomonadota</taxon>
        <taxon>Gammaproteobacteria</taxon>
        <taxon>Pseudomonadales</taxon>
        <taxon>Pseudomonadaceae</taxon>
        <taxon>Pseudomonas</taxon>
    </lineage>
</organism>
<dbReference type="PANTHER" id="PTHR35862:SF3">
    <property type="entry name" value="FELS-2 PROPHAGE PROTEIN"/>
    <property type="match status" value="1"/>
</dbReference>
<reference evidence="2 3" key="1">
    <citation type="submission" date="2018-05" db="EMBL/GenBank/DDBJ databases">
        <title>Complete genome sequence of Pseudomonas kribbensis 46-2(T).</title>
        <authorList>
            <person name="Jeong H."/>
            <person name="Lee S.-G."/>
            <person name="Rha E."/>
            <person name="Kim H."/>
        </authorList>
    </citation>
    <scope>NUCLEOTIDE SEQUENCE [LARGE SCALE GENOMIC DNA]</scope>
    <source>
        <strain evidence="2 3">46-2</strain>
    </source>
</reference>
<dbReference type="InterPro" id="IPR052726">
    <property type="entry name" value="Phage_Baseplate_Hub"/>
</dbReference>
<dbReference type="SUPFAM" id="SSF69279">
    <property type="entry name" value="Phage tail proteins"/>
    <property type="match status" value="1"/>
</dbReference>
<dbReference type="AlphaFoldDB" id="A0A345RIV5"/>
<accession>A0A345RIV5</accession>
<evidence type="ECO:0000256" key="1">
    <source>
        <dbReference type="SAM" id="MobiDB-lite"/>
    </source>
</evidence>
<keyword evidence="3" id="KW-1185">Reference proteome</keyword>
<dbReference type="PANTHER" id="PTHR35862">
    <property type="entry name" value="FELS-2 PROPHAGE PROTEIN"/>
    <property type="match status" value="1"/>
</dbReference>
<dbReference type="Proteomes" id="UP000253720">
    <property type="component" value="Chromosome"/>
</dbReference>